<dbReference type="PROSITE" id="PS50109">
    <property type="entry name" value="HIS_KIN"/>
    <property type="match status" value="1"/>
</dbReference>
<dbReference type="NCBIfam" id="TIGR00229">
    <property type="entry name" value="sensory_box"/>
    <property type="match status" value="2"/>
</dbReference>
<evidence type="ECO:0000313" key="11">
    <source>
        <dbReference type="EMBL" id="MCY0388826.1"/>
    </source>
</evidence>
<dbReference type="SUPFAM" id="SSF55874">
    <property type="entry name" value="ATPase domain of HSP90 chaperone/DNA topoisomerase II/histidine kinase"/>
    <property type="match status" value="1"/>
</dbReference>
<dbReference type="InterPro" id="IPR036097">
    <property type="entry name" value="HisK_dim/P_sf"/>
</dbReference>
<organism evidence="11 12">
    <name type="scientific">Robbsia betulipollinis</name>
    <dbReference type="NCBI Taxonomy" id="2981849"/>
    <lineage>
        <taxon>Bacteria</taxon>
        <taxon>Pseudomonadati</taxon>
        <taxon>Pseudomonadota</taxon>
        <taxon>Betaproteobacteria</taxon>
        <taxon>Burkholderiales</taxon>
        <taxon>Burkholderiaceae</taxon>
        <taxon>Robbsia</taxon>
    </lineage>
</organism>
<dbReference type="PANTHER" id="PTHR43065:SF42">
    <property type="entry name" value="TWO-COMPONENT SENSOR PPRA"/>
    <property type="match status" value="1"/>
</dbReference>
<dbReference type="Pfam" id="PF02518">
    <property type="entry name" value="HATPase_c"/>
    <property type="match status" value="1"/>
</dbReference>
<dbReference type="InterPro" id="IPR003661">
    <property type="entry name" value="HisK_dim/P_dom"/>
</dbReference>
<evidence type="ECO:0000256" key="6">
    <source>
        <dbReference type="PROSITE-ProRule" id="PRU00169"/>
    </source>
</evidence>
<accession>A0ABT3ZQL2</accession>
<dbReference type="CDD" id="cd16919">
    <property type="entry name" value="HATPase_CckA-like"/>
    <property type="match status" value="1"/>
</dbReference>
<keyword evidence="3 6" id="KW-0597">Phosphoprotein</keyword>
<feature type="domain" description="PAS" evidence="9">
    <location>
        <begin position="15"/>
        <end position="81"/>
    </location>
</feature>
<dbReference type="Gene3D" id="3.30.565.10">
    <property type="entry name" value="Histidine kinase-like ATPase, C-terminal domain"/>
    <property type="match status" value="1"/>
</dbReference>
<dbReference type="SMART" id="SM00388">
    <property type="entry name" value="HisKA"/>
    <property type="match status" value="1"/>
</dbReference>
<dbReference type="Pfam" id="PF00512">
    <property type="entry name" value="HisKA"/>
    <property type="match status" value="1"/>
</dbReference>
<dbReference type="InterPro" id="IPR001789">
    <property type="entry name" value="Sig_transdc_resp-reg_receiver"/>
</dbReference>
<protein>
    <recommendedName>
        <fullName evidence="2">histidine kinase</fullName>
        <ecNumber evidence="2">2.7.13.3</ecNumber>
    </recommendedName>
</protein>
<keyword evidence="4" id="KW-0808">Transferase</keyword>
<keyword evidence="5" id="KW-0418">Kinase</keyword>
<dbReference type="SUPFAM" id="SSF55781">
    <property type="entry name" value="GAF domain-like"/>
    <property type="match status" value="1"/>
</dbReference>
<dbReference type="Gene3D" id="1.10.287.130">
    <property type="match status" value="1"/>
</dbReference>
<comment type="catalytic activity">
    <reaction evidence="1">
        <text>ATP + protein L-histidine = ADP + protein N-phospho-L-histidine.</text>
        <dbReference type="EC" id="2.7.13.3"/>
    </reaction>
</comment>
<dbReference type="InterPro" id="IPR035965">
    <property type="entry name" value="PAS-like_dom_sf"/>
</dbReference>
<dbReference type="InterPro" id="IPR004358">
    <property type="entry name" value="Sig_transdc_His_kin-like_C"/>
</dbReference>
<dbReference type="PANTHER" id="PTHR43065">
    <property type="entry name" value="SENSOR HISTIDINE KINASE"/>
    <property type="match status" value="1"/>
</dbReference>
<dbReference type="Pfam" id="PF08447">
    <property type="entry name" value="PAS_3"/>
    <property type="match status" value="2"/>
</dbReference>
<dbReference type="InterPro" id="IPR001610">
    <property type="entry name" value="PAC"/>
</dbReference>
<evidence type="ECO:0000256" key="2">
    <source>
        <dbReference type="ARBA" id="ARBA00012438"/>
    </source>
</evidence>
<dbReference type="InterPro" id="IPR011006">
    <property type="entry name" value="CheY-like_superfamily"/>
</dbReference>
<dbReference type="CDD" id="cd00130">
    <property type="entry name" value="PAS"/>
    <property type="match status" value="4"/>
</dbReference>
<feature type="domain" description="PAS" evidence="9">
    <location>
        <begin position="579"/>
        <end position="634"/>
    </location>
</feature>
<dbReference type="PROSITE" id="PS50112">
    <property type="entry name" value="PAS"/>
    <property type="match status" value="2"/>
</dbReference>
<feature type="domain" description="PAC" evidence="10">
    <location>
        <begin position="333"/>
        <end position="385"/>
    </location>
</feature>
<name>A0ABT3ZQL2_9BURK</name>
<dbReference type="InterPro" id="IPR003594">
    <property type="entry name" value="HATPase_dom"/>
</dbReference>
<dbReference type="InterPro" id="IPR003018">
    <property type="entry name" value="GAF"/>
</dbReference>
<dbReference type="SUPFAM" id="SSF55785">
    <property type="entry name" value="PYP-like sensor domain (PAS domain)"/>
    <property type="match status" value="4"/>
</dbReference>
<dbReference type="Gene3D" id="3.40.50.2300">
    <property type="match status" value="1"/>
</dbReference>
<dbReference type="Pfam" id="PF08448">
    <property type="entry name" value="PAS_4"/>
    <property type="match status" value="1"/>
</dbReference>
<evidence type="ECO:0000259" key="8">
    <source>
        <dbReference type="PROSITE" id="PS50110"/>
    </source>
</evidence>
<dbReference type="Pfam" id="PF00072">
    <property type="entry name" value="Response_reg"/>
    <property type="match status" value="1"/>
</dbReference>
<feature type="domain" description="PAC" evidence="10">
    <location>
        <begin position="83"/>
        <end position="135"/>
    </location>
</feature>
<evidence type="ECO:0000256" key="1">
    <source>
        <dbReference type="ARBA" id="ARBA00000085"/>
    </source>
</evidence>
<dbReference type="InterPro" id="IPR013656">
    <property type="entry name" value="PAS_4"/>
</dbReference>
<dbReference type="PROSITE" id="PS50113">
    <property type="entry name" value="PAC"/>
    <property type="match status" value="2"/>
</dbReference>
<feature type="modified residue" description="4-aspartylphosphate" evidence="6">
    <location>
        <position position="993"/>
    </location>
</feature>
<dbReference type="InterPro" id="IPR036890">
    <property type="entry name" value="HATPase_C_sf"/>
</dbReference>
<evidence type="ECO:0000256" key="3">
    <source>
        <dbReference type="ARBA" id="ARBA00022553"/>
    </source>
</evidence>
<dbReference type="InterPro" id="IPR013655">
    <property type="entry name" value="PAS_fold_3"/>
</dbReference>
<dbReference type="SMART" id="SM00387">
    <property type="entry name" value="HATPase_c"/>
    <property type="match status" value="1"/>
</dbReference>
<feature type="domain" description="Histidine kinase" evidence="7">
    <location>
        <begin position="696"/>
        <end position="920"/>
    </location>
</feature>
<dbReference type="InterPro" id="IPR005467">
    <property type="entry name" value="His_kinase_dom"/>
</dbReference>
<dbReference type="RefSeq" id="WP_267848710.1">
    <property type="nucleotide sequence ID" value="NZ_JAPMXC010000006.1"/>
</dbReference>
<dbReference type="EMBL" id="JAPMXC010000006">
    <property type="protein sequence ID" value="MCY0388826.1"/>
    <property type="molecule type" value="Genomic_DNA"/>
</dbReference>
<dbReference type="SUPFAM" id="SSF47384">
    <property type="entry name" value="Homodimeric domain of signal transducing histidine kinase"/>
    <property type="match status" value="1"/>
</dbReference>
<evidence type="ECO:0000256" key="5">
    <source>
        <dbReference type="ARBA" id="ARBA00022777"/>
    </source>
</evidence>
<dbReference type="CDD" id="cd18161">
    <property type="entry name" value="REC_hyHK_blue-like"/>
    <property type="match status" value="1"/>
</dbReference>
<dbReference type="InterPro" id="IPR029016">
    <property type="entry name" value="GAF-like_dom_sf"/>
</dbReference>
<dbReference type="Gene3D" id="3.30.450.40">
    <property type="match status" value="1"/>
</dbReference>
<gene>
    <name evidence="11" type="ORF">OVY01_16755</name>
</gene>
<dbReference type="Pfam" id="PF13426">
    <property type="entry name" value="PAS_9"/>
    <property type="match status" value="1"/>
</dbReference>
<dbReference type="InterPro" id="IPR000700">
    <property type="entry name" value="PAS-assoc_C"/>
</dbReference>
<dbReference type="SMART" id="SM00086">
    <property type="entry name" value="PAC"/>
    <property type="match status" value="4"/>
</dbReference>
<dbReference type="PRINTS" id="PR00344">
    <property type="entry name" value="BCTRLSENSOR"/>
</dbReference>
<dbReference type="SMART" id="SM00091">
    <property type="entry name" value="PAS"/>
    <property type="match status" value="4"/>
</dbReference>
<evidence type="ECO:0000259" key="7">
    <source>
        <dbReference type="PROSITE" id="PS50109"/>
    </source>
</evidence>
<evidence type="ECO:0000256" key="4">
    <source>
        <dbReference type="ARBA" id="ARBA00022679"/>
    </source>
</evidence>
<comment type="caution">
    <text evidence="11">The sequence shown here is derived from an EMBL/GenBank/DDBJ whole genome shotgun (WGS) entry which is preliminary data.</text>
</comment>
<dbReference type="SMART" id="SM00448">
    <property type="entry name" value="REC"/>
    <property type="match status" value="1"/>
</dbReference>
<evidence type="ECO:0000259" key="10">
    <source>
        <dbReference type="PROSITE" id="PS50113"/>
    </source>
</evidence>
<evidence type="ECO:0000313" key="12">
    <source>
        <dbReference type="Proteomes" id="UP001082899"/>
    </source>
</evidence>
<dbReference type="SMART" id="SM00065">
    <property type="entry name" value="GAF"/>
    <property type="match status" value="1"/>
</dbReference>
<dbReference type="SUPFAM" id="SSF52172">
    <property type="entry name" value="CheY-like"/>
    <property type="match status" value="1"/>
</dbReference>
<dbReference type="InterPro" id="IPR000014">
    <property type="entry name" value="PAS"/>
</dbReference>
<feature type="domain" description="Response regulatory" evidence="8">
    <location>
        <begin position="943"/>
        <end position="1059"/>
    </location>
</feature>
<dbReference type="Gene3D" id="3.30.450.20">
    <property type="entry name" value="PAS domain"/>
    <property type="match status" value="4"/>
</dbReference>
<sequence length="1061" mass="116266">MESFTPVGAALNRWVIDSATDFAMIATDNDGRVTVWSKGAEHILGWSEEEMLDQTVERIFTPEDCAAGRPAREMQLALTDNAGNDERWHNRKGGQRFWASGKMTPLRTGEGEVVGFVKVLRDRTERRLAAERGRADAAFLRSVLGASGDCIKVLDLEGNLLFMTDAGQALMQVSDFNAICGCPWPSFWQGRGHAEALQAIDAARAGGVGHFVGPAETMAGEPRWWDVLVTPILGPDGHPERLLSVSRDITREYETRERIELALDAGTVLGTWVWSIVPDRFIADSRFATTFALDPERLKAGLPLAEVVQSIHPDDARRVEGAIAAALRDGGRYCVEYRVRQLDGSWWWVEANGYCELDPSGQAVRFPGALFDIQRRKMQELRQAALIEFGDTLRALHGESGPSRMVHAAAEMLGRHLNVRRAGYGEIDQANGIVDVERDWCADPTVVSLAGRHRLQDYGTYGAVLARGEIVSIGNVETDWRTREGVERLTGLGIRSLLNVPLMQEDRLEAMLYLNDSVERAWADDDIAFAQAVADRTWAARRQAFAEIELRQANETLEARVEERTRERDRSWRLSRELLLIARPDGTMEAVNPLWTALLGYAPGELLGSSFVDYTHPDDLEAAQAAFASAFDKPLAHPHACRFRHKDGSYRWFSWTAAFEDGKVYASGRDIALEREQAEALRQSQKMEAVGQLTGGIAHDFNNLLTAVTGGLALLGARIAKGDYDKLDRYIDMAQTGAHRAAALTQRLLAFSRRQTLAPTPTDADRLIAGMRAIIDRTLGPAIEVKVAATAGLWPVLVDAPQLESALLNLCINARDAMPEGGRLTIETGNRRLDARAAADQDLPEGEYVSLCVTDTGAGMTPAIIERVFDPFFTTKPIGQGTGLGLSMIYGFVRQSGGQVRVYSEVGQGTTMGLYLPRHLGDVARIDDAGRHVESQRALPGETVLIVEDESAIRQLVAEVLTDAGYRVLKALNGPIGVKLMQSNERIDLLITDVGLPGGLNGRQVADAGRAVRPGLKVLFVTGYAASAAVGAGHLDEGMELLTKPFNVADLEARVHRMIKA</sequence>
<dbReference type="CDD" id="cd00082">
    <property type="entry name" value="HisKA"/>
    <property type="match status" value="1"/>
</dbReference>
<reference evidence="11" key="1">
    <citation type="submission" date="2022-11" db="EMBL/GenBank/DDBJ databases">
        <title>Robbsia betulipollinis sp. nov., isolated from pollen of birch (Betula pendula).</title>
        <authorList>
            <person name="Shi H."/>
            <person name="Ambika Manirajan B."/>
            <person name="Ratering S."/>
            <person name="Geissler-Plaum R."/>
            <person name="Schnell S."/>
        </authorList>
    </citation>
    <scope>NUCLEOTIDE SEQUENCE</scope>
    <source>
        <strain evidence="11">Bb-Pol-6</strain>
    </source>
</reference>
<dbReference type="PROSITE" id="PS50110">
    <property type="entry name" value="RESPONSE_REGULATORY"/>
    <property type="match status" value="1"/>
</dbReference>
<evidence type="ECO:0000259" key="9">
    <source>
        <dbReference type="PROSITE" id="PS50112"/>
    </source>
</evidence>
<proteinExistence type="predicted"/>
<dbReference type="Proteomes" id="UP001082899">
    <property type="component" value="Unassembled WGS sequence"/>
</dbReference>
<dbReference type="Pfam" id="PF01590">
    <property type="entry name" value="GAF"/>
    <property type="match status" value="1"/>
</dbReference>
<dbReference type="EC" id="2.7.13.3" evidence="2"/>
<keyword evidence="12" id="KW-1185">Reference proteome</keyword>